<accession>A0A194VJN5</accession>
<reference evidence="9" key="1">
    <citation type="submission" date="2014-12" db="EMBL/GenBank/DDBJ databases">
        <title>Genome Sequence of Valsa Canker Pathogens Uncovers a Specific Adaption of Colonization on Woody Bark.</title>
        <authorList>
            <person name="Yin Z."/>
            <person name="Liu H."/>
            <person name="Gao X."/>
            <person name="Li Z."/>
            <person name="Song N."/>
            <person name="Ke X."/>
            <person name="Dai Q."/>
            <person name="Wu Y."/>
            <person name="Sun Y."/>
            <person name="Xu J.-R."/>
            <person name="Kang Z.K."/>
            <person name="Wang L."/>
            <person name="Huang L."/>
        </authorList>
    </citation>
    <scope>NUCLEOTIDE SEQUENCE [LARGE SCALE GENOMIC DNA]</scope>
    <source>
        <strain evidence="9">03-8</strain>
    </source>
</reference>
<feature type="transmembrane region" description="Helical" evidence="7">
    <location>
        <begin position="260"/>
        <end position="285"/>
    </location>
</feature>
<feature type="compositionally biased region" description="Polar residues" evidence="6">
    <location>
        <begin position="342"/>
        <end position="356"/>
    </location>
</feature>
<comment type="similarity">
    <text evidence="5">Belongs to the SAT4 family.</text>
</comment>
<evidence type="ECO:0000259" key="8">
    <source>
        <dbReference type="Pfam" id="PF20684"/>
    </source>
</evidence>
<feature type="transmembrane region" description="Helical" evidence="7">
    <location>
        <begin position="20"/>
        <end position="40"/>
    </location>
</feature>
<evidence type="ECO:0000256" key="1">
    <source>
        <dbReference type="ARBA" id="ARBA00004141"/>
    </source>
</evidence>
<evidence type="ECO:0000256" key="6">
    <source>
        <dbReference type="SAM" id="MobiDB-lite"/>
    </source>
</evidence>
<dbReference type="EMBL" id="KN796132">
    <property type="protein sequence ID" value="KUI64356.1"/>
    <property type="molecule type" value="Genomic_DNA"/>
</dbReference>
<dbReference type="OrthoDB" id="5391602at2759"/>
<feature type="transmembrane region" description="Helical" evidence="7">
    <location>
        <begin position="103"/>
        <end position="124"/>
    </location>
</feature>
<dbReference type="InterPro" id="IPR052337">
    <property type="entry name" value="SAT4-like"/>
</dbReference>
<keyword evidence="3 7" id="KW-1133">Transmembrane helix</keyword>
<feature type="transmembrane region" description="Helical" evidence="7">
    <location>
        <begin position="136"/>
        <end position="163"/>
    </location>
</feature>
<feature type="transmembrane region" description="Helical" evidence="7">
    <location>
        <begin position="217"/>
        <end position="240"/>
    </location>
</feature>
<comment type="subcellular location">
    <subcellularLocation>
        <location evidence="1">Membrane</location>
        <topology evidence="1">Multi-pass membrane protein</topology>
    </subcellularLocation>
</comment>
<keyword evidence="10" id="KW-1185">Reference proteome</keyword>
<evidence type="ECO:0000256" key="7">
    <source>
        <dbReference type="SAM" id="Phobius"/>
    </source>
</evidence>
<evidence type="ECO:0000256" key="4">
    <source>
        <dbReference type="ARBA" id="ARBA00023136"/>
    </source>
</evidence>
<keyword evidence="4 7" id="KW-0472">Membrane</keyword>
<dbReference type="PANTHER" id="PTHR33048">
    <property type="entry name" value="PTH11-LIKE INTEGRAL MEMBRANE PROTEIN (AFU_ORTHOLOGUE AFUA_5G11245)"/>
    <property type="match status" value="1"/>
</dbReference>
<dbReference type="AlphaFoldDB" id="A0A194VJN5"/>
<evidence type="ECO:0000313" key="10">
    <source>
        <dbReference type="Proteomes" id="UP000078559"/>
    </source>
</evidence>
<protein>
    <recommendedName>
        <fullName evidence="8">Rhodopsin domain-containing protein</fullName>
    </recommendedName>
</protein>
<dbReference type="GO" id="GO:0016020">
    <property type="term" value="C:membrane"/>
    <property type="evidence" value="ECO:0007669"/>
    <property type="project" value="UniProtKB-SubCell"/>
</dbReference>
<organism evidence="9 10">
    <name type="scientific">Cytospora mali</name>
    <name type="common">Apple Valsa canker fungus</name>
    <name type="synonym">Valsa mali</name>
    <dbReference type="NCBI Taxonomy" id="578113"/>
    <lineage>
        <taxon>Eukaryota</taxon>
        <taxon>Fungi</taxon>
        <taxon>Dikarya</taxon>
        <taxon>Ascomycota</taxon>
        <taxon>Pezizomycotina</taxon>
        <taxon>Sordariomycetes</taxon>
        <taxon>Sordariomycetidae</taxon>
        <taxon>Diaporthales</taxon>
        <taxon>Cytosporaceae</taxon>
        <taxon>Cytospora</taxon>
    </lineage>
</organism>
<feature type="domain" description="Rhodopsin" evidence="8">
    <location>
        <begin position="36"/>
        <end position="291"/>
    </location>
</feature>
<evidence type="ECO:0000256" key="2">
    <source>
        <dbReference type="ARBA" id="ARBA00022692"/>
    </source>
</evidence>
<evidence type="ECO:0000256" key="3">
    <source>
        <dbReference type="ARBA" id="ARBA00022989"/>
    </source>
</evidence>
<evidence type="ECO:0000256" key="5">
    <source>
        <dbReference type="ARBA" id="ARBA00038359"/>
    </source>
</evidence>
<feature type="transmembrane region" description="Helical" evidence="7">
    <location>
        <begin position="183"/>
        <end position="205"/>
    </location>
</feature>
<dbReference type="Proteomes" id="UP000078559">
    <property type="component" value="Unassembled WGS sequence"/>
</dbReference>
<dbReference type="InterPro" id="IPR049326">
    <property type="entry name" value="Rhodopsin_dom_fungi"/>
</dbReference>
<keyword evidence="2 7" id="KW-0812">Transmembrane</keyword>
<name>A0A194VJN5_CYTMA</name>
<feature type="region of interest" description="Disordered" evidence="6">
    <location>
        <begin position="329"/>
        <end position="364"/>
    </location>
</feature>
<dbReference type="Pfam" id="PF20684">
    <property type="entry name" value="Fung_rhodopsin"/>
    <property type="match status" value="1"/>
</dbReference>
<feature type="transmembrane region" description="Helical" evidence="7">
    <location>
        <begin position="52"/>
        <end position="71"/>
    </location>
</feature>
<evidence type="ECO:0000313" key="9">
    <source>
        <dbReference type="EMBL" id="KUI64356.1"/>
    </source>
</evidence>
<sequence length="385" mass="43505">MMKNPYFNPEYNPYPRSVLIGTSVLFIVLPIAAVGLRFYSRSIINARLGMDDWITIPSMLICIGLAVNQIVATTLGGLGTHQQLVDGQLAHTDQLYTYEKTKYTYQVLGTIGLCVIKLSVLFFYRRIFTVRAFRIMNNCFIGLTIAWGVAFTFTVAFQCYPVSTFWNKFESEYAGHCVVVQKLYLAVALSDMLLDIIIFVLPIPHLYSLQMPLRRKLAVGAIFFLGSIVVACGITRVIIFEWVINFMTVNPMLWVTDTTWYSSGVLFWHLTENVVGLVGCCLPTYRPFFKKHLSMIRLSKSGSSSSTSEANTAREKSYHAHLHAHYHRQQDGEWPLKMDPTGRTTNKSLASTSFGGPSTEDHELGNVPQNRIVVQTEFRTETSMV</sequence>
<proteinExistence type="inferred from homology"/>
<gene>
    <name evidence="9" type="ORF">VM1G_11161</name>
</gene>
<dbReference type="PANTHER" id="PTHR33048:SF134">
    <property type="entry name" value="INTEGRAL MEMBRANE PROTEIN"/>
    <property type="match status" value="1"/>
</dbReference>